<dbReference type="OrthoDB" id="1301943at2759"/>
<protein>
    <submittedName>
        <fullName evidence="1">Alpha-soluble NSF attachment protein 2</fullName>
    </submittedName>
</protein>
<name>A0A5A7QKF5_STRAF</name>
<evidence type="ECO:0000313" key="1">
    <source>
        <dbReference type="EMBL" id="GER45352.1"/>
    </source>
</evidence>
<sequence>MLKWKVHGTYNNLYVQRAFSNLDSSKFKNVSPTLEEKQSLLSVTFFQKKNEFNRNETHTTSAPQPTSNSEIIDRLNSISSDVENLKQLFYDFAKRVMANLELFKNTFI</sequence>
<accession>A0A5A7QKF5</accession>
<comment type="caution">
    <text evidence="1">The sequence shown here is derived from an EMBL/GenBank/DDBJ whole genome shotgun (WGS) entry which is preliminary data.</text>
</comment>
<dbReference type="Proteomes" id="UP000325081">
    <property type="component" value="Unassembled WGS sequence"/>
</dbReference>
<keyword evidence="2" id="KW-1185">Reference proteome</keyword>
<evidence type="ECO:0000313" key="2">
    <source>
        <dbReference type="Proteomes" id="UP000325081"/>
    </source>
</evidence>
<organism evidence="1 2">
    <name type="scientific">Striga asiatica</name>
    <name type="common">Asiatic witchweed</name>
    <name type="synonym">Buchnera asiatica</name>
    <dbReference type="NCBI Taxonomy" id="4170"/>
    <lineage>
        <taxon>Eukaryota</taxon>
        <taxon>Viridiplantae</taxon>
        <taxon>Streptophyta</taxon>
        <taxon>Embryophyta</taxon>
        <taxon>Tracheophyta</taxon>
        <taxon>Spermatophyta</taxon>
        <taxon>Magnoliopsida</taxon>
        <taxon>eudicotyledons</taxon>
        <taxon>Gunneridae</taxon>
        <taxon>Pentapetalae</taxon>
        <taxon>asterids</taxon>
        <taxon>lamiids</taxon>
        <taxon>Lamiales</taxon>
        <taxon>Orobanchaceae</taxon>
        <taxon>Buchnereae</taxon>
        <taxon>Striga</taxon>
    </lineage>
</organism>
<dbReference type="EMBL" id="BKCP01007181">
    <property type="protein sequence ID" value="GER45352.1"/>
    <property type="molecule type" value="Genomic_DNA"/>
</dbReference>
<feature type="non-terminal residue" evidence="1">
    <location>
        <position position="108"/>
    </location>
</feature>
<gene>
    <name evidence="1" type="ORF">STAS_22283</name>
</gene>
<proteinExistence type="predicted"/>
<reference evidence="2" key="1">
    <citation type="journal article" date="2019" name="Curr. Biol.">
        <title>Genome Sequence of Striga asiatica Provides Insight into the Evolution of Plant Parasitism.</title>
        <authorList>
            <person name="Yoshida S."/>
            <person name="Kim S."/>
            <person name="Wafula E.K."/>
            <person name="Tanskanen J."/>
            <person name="Kim Y.M."/>
            <person name="Honaas L."/>
            <person name="Yang Z."/>
            <person name="Spallek T."/>
            <person name="Conn C.E."/>
            <person name="Ichihashi Y."/>
            <person name="Cheong K."/>
            <person name="Cui S."/>
            <person name="Der J.P."/>
            <person name="Gundlach H."/>
            <person name="Jiao Y."/>
            <person name="Hori C."/>
            <person name="Ishida J.K."/>
            <person name="Kasahara H."/>
            <person name="Kiba T."/>
            <person name="Kim M.S."/>
            <person name="Koo N."/>
            <person name="Laohavisit A."/>
            <person name="Lee Y.H."/>
            <person name="Lumba S."/>
            <person name="McCourt P."/>
            <person name="Mortimer J.C."/>
            <person name="Mutuku J.M."/>
            <person name="Nomura T."/>
            <person name="Sasaki-Sekimoto Y."/>
            <person name="Seto Y."/>
            <person name="Wang Y."/>
            <person name="Wakatake T."/>
            <person name="Sakakibara H."/>
            <person name="Demura T."/>
            <person name="Yamaguchi S."/>
            <person name="Yoneyama K."/>
            <person name="Manabe R.I."/>
            <person name="Nelson D.C."/>
            <person name="Schulman A.H."/>
            <person name="Timko M.P."/>
            <person name="dePamphilis C.W."/>
            <person name="Choi D."/>
            <person name="Shirasu K."/>
        </authorList>
    </citation>
    <scope>NUCLEOTIDE SEQUENCE [LARGE SCALE GENOMIC DNA]</scope>
    <source>
        <strain evidence="2">cv. UVA1</strain>
    </source>
</reference>
<dbReference type="AlphaFoldDB" id="A0A5A7QKF5"/>